<proteinExistence type="predicted"/>
<dbReference type="InterPro" id="IPR005474">
    <property type="entry name" value="Transketolase_N"/>
</dbReference>
<keyword evidence="4" id="KW-1185">Reference proteome</keyword>
<feature type="non-terminal residue" evidence="5">
    <location>
        <position position="1"/>
    </location>
</feature>
<organism evidence="4 5">
    <name type="scientific">Saccoglossus kowalevskii</name>
    <name type="common">Acorn worm</name>
    <dbReference type="NCBI Taxonomy" id="10224"/>
    <lineage>
        <taxon>Eukaryota</taxon>
        <taxon>Metazoa</taxon>
        <taxon>Hemichordata</taxon>
        <taxon>Enteropneusta</taxon>
        <taxon>Harrimaniidae</taxon>
        <taxon>Saccoglossus</taxon>
    </lineage>
</organism>
<name>A0ABM0MMM9_SACKO</name>
<protein>
    <submittedName>
        <fullName evidence="5">Transketolase-like protein 2-like</fullName>
    </submittedName>
</protein>
<dbReference type="Proteomes" id="UP000694865">
    <property type="component" value="Unplaced"/>
</dbReference>
<gene>
    <name evidence="5" type="primary">LOC102806015</name>
</gene>
<reference evidence="5" key="1">
    <citation type="submission" date="2025-08" db="UniProtKB">
        <authorList>
            <consortium name="RefSeq"/>
        </authorList>
    </citation>
    <scope>IDENTIFICATION</scope>
    <source>
        <tissue evidence="5">Testes</tissue>
    </source>
</reference>
<evidence type="ECO:0000313" key="5">
    <source>
        <dbReference type="RefSeq" id="XP_006821270.1"/>
    </source>
</evidence>
<evidence type="ECO:0000256" key="2">
    <source>
        <dbReference type="ARBA" id="ARBA00023052"/>
    </source>
</evidence>
<accession>A0ABM0MMM9</accession>
<keyword evidence="2" id="KW-0786">Thiamine pyrophosphate</keyword>
<feature type="non-terminal residue" evidence="5">
    <location>
        <position position="106"/>
    </location>
</feature>
<dbReference type="GeneID" id="102806015"/>
<feature type="domain" description="Transketolase N-terminal" evidence="3">
    <location>
        <begin position="2"/>
        <end position="106"/>
    </location>
</feature>
<evidence type="ECO:0000313" key="4">
    <source>
        <dbReference type="Proteomes" id="UP000694865"/>
    </source>
</evidence>
<evidence type="ECO:0000256" key="1">
    <source>
        <dbReference type="ARBA" id="ARBA00022679"/>
    </source>
</evidence>
<dbReference type="SUPFAM" id="SSF52518">
    <property type="entry name" value="Thiamin diphosphate-binding fold (THDP-binding)"/>
    <property type="match status" value="1"/>
</dbReference>
<dbReference type="Gene3D" id="3.40.50.970">
    <property type="match status" value="1"/>
</dbReference>
<evidence type="ECO:0000259" key="3">
    <source>
        <dbReference type="Pfam" id="PF00456"/>
    </source>
</evidence>
<dbReference type="InterPro" id="IPR051424">
    <property type="entry name" value="Transketolase-like"/>
</dbReference>
<dbReference type="PANTHER" id="PTHR43195">
    <property type="entry name" value="TRANSKETOLASE"/>
    <property type="match status" value="1"/>
</dbReference>
<dbReference type="RefSeq" id="XP_006821270.1">
    <property type="nucleotide sequence ID" value="XM_006821207.1"/>
</dbReference>
<keyword evidence="1" id="KW-0808">Transferase</keyword>
<sequence>YHVYCLMGDGESAEGSVWEAMNFASFYQLDNLVAIFDVNRLGQSDPACLEHDMESYRKRTEGFGWNTYVVDGHDVETLCKAMHDATTVKNKPTCILAKTFKGKGIP</sequence>
<dbReference type="PANTHER" id="PTHR43195:SF1">
    <property type="entry name" value="FI06132P-RELATED"/>
    <property type="match status" value="1"/>
</dbReference>
<dbReference type="InterPro" id="IPR029061">
    <property type="entry name" value="THDP-binding"/>
</dbReference>
<dbReference type="Pfam" id="PF00456">
    <property type="entry name" value="Transketolase_N"/>
    <property type="match status" value="1"/>
</dbReference>